<comment type="subcellular location">
    <subcellularLocation>
        <location evidence="1">Secreted</location>
    </subcellularLocation>
</comment>
<feature type="domain" description="Peptidase S1" evidence="5">
    <location>
        <begin position="103"/>
        <end position="349"/>
    </location>
</feature>
<name>A0A4Y2B887_ARAVE</name>
<evidence type="ECO:0000256" key="1">
    <source>
        <dbReference type="ARBA" id="ARBA00004613"/>
    </source>
</evidence>
<dbReference type="GO" id="GO:0005576">
    <property type="term" value="C:extracellular region"/>
    <property type="evidence" value="ECO:0007669"/>
    <property type="project" value="UniProtKB-SubCell"/>
</dbReference>
<protein>
    <submittedName>
        <fullName evidence="6">Trypsin-1</fullName>
    </submittedName>
</protein>
<evidence type="ECO:0000313" key="6">
    <source>
        <dbReference type="EMBL" id="GBL87525.1"/>
    </source>
</evidence>
<keyword evidence="4" id="KW-0645">Protease</keyword>
<dbReference type="Gene3D" id="2.40.10.10">
    <property type="entry name" value="Trypsin-like serine proteases"/>
    <property type="match status" value="2"/>
</dbReference>
<dbReference type="Proteomes" id="UP000499080">
    <property type="component" value="Unassembled WGS sequence"/>
</dbReference>
<dbReference type="InterPro" id="IPR001314">
    <property type="entry name" value="Peptidase_S1A"/>
</dbReference>
<keyword evidence="7" id="KW-1185">Reference proteome</keyword>
<dbReference type="SMART" id="SM00020">
    <property type="entry name" value="Tryp_SPc"/>
    <property type="match status" value="1"/>
</dbReference>
<sequence length="362" mass="40274">MIWREPGARYRTPNIVERDHYRGGGLLVWAGIATNGRTDLYVFAGGSVTAVRYRDEILHPLVRPFIAAMGSFLENFWKSDSSSSTCGISRRTQYQTDEQESFIVGGRVAAKGEFPWQVSIQRHFEKNNGIYHICGGTIIAKDWVLTAAHCIRISKILRYRVVAGTNNLLDENKVRSLSESSYSVHKVFDAYVHEAFSTQTLQNDIALLKVEPSFDLDRSDGMLKAACLPPPHHEPYGYAIVSGWGTMKEGARVIPTKLQAVAVPIITDDACRKAYGKQIVETMLCAGYEEGMRDSCQGDSGGPLVQKSGYGPASIVGVVSWGQGCARPKLPGVYTQVSYYIDWINRIIKTEDIFDDINKFPF</sequence>
<keyword evidence="4" id="KW-0378">Hydrolase</keyword>
<keyword evidence="4" id="KW-0720">Serine protease</keyword>
<dbReference type="PROSITE" id="PS00135">
    <property type="entry name" value="TRYPSIN_SER"/>
    <property type="match status" value="1"/>
</dbReference>
<accession>A0A4Y2B887</accession>
<dbReference type="Pfam" id="PF00089">
    <property type="entry name" value="Trypsin"/>
    <property type="match status" value="1"/>
</dbReference>
<dbReference type="PANTHER" id="PTHR24252:SF7">
    <property type="entry name" value="HYALIN"/>
    <property type="match status" value="1"/>
</dbReference>
<organism evidence="6 7">
    <name type="scientific">Araneus ventricosus</name>
    <name type="common">Orbweaver spider</name>
    <name type="synonym">Epeira ventricosa</name>
    <dbReference type="NCBI Taxonomy" id="182803"/>
    <lineage>
        <taxon>Eukaryota</taxon>
        <taxon>Metazoa</taxon>
        <taxon>Ecdysozoa</taxon>
        <taxon>Arthropoda</taxon>
        <taxon>Chelicerata</taxon>
        <taxon>Arachnida</taxon>
        <taxon>Araneae</taxon>
        <taxon>Araneomorphae</taxon>
        <taxon>Entelegynae</taxon>
        <taxon>Araneoidea</taxon>
        <taxon>Araneidae</taxon>
        <taxon>Araneus</taxon>
    </lineage>
</organism>
<dbReference type="GO" id="GO:0003676">
    <property type="term" value="F:nucleic acid binding"/>
    <property type="evidence" value="ECO:0007669"/>
    <property type="project" value="InterPro"/>
</dbReference>
<dbReference type="InterPro" id="IPR001254">
    <property type="entry name" value="Trypsin_dom"/>
</dbReference>
<dbReference type="SUPFAM" id="SSF50494">
    <property type="entry name" value="Trypsin-like serine proteases"/>
    <property type="match status" value="1"/>
</dbReference>
<evidence type="ECO:0000313" key="7">
    <source>
        <dbReference type="Proteomes" id="UP000499080"/>
    </source>
</evidence>
<dbReference type="PROSITE" id="PS00134">
    <property type="entry name" value="TRYPSIN_HIS"/>
    <property type="match status" value="1"/>
</dbReference>
<dbReference type="GO" id="GO:0016485">
    <property type="term" value="P:protein processing"/>
    <property type="evidence" value="ECO:0007669"/>
    <property type="project" value="UniProtKB-ARBA"/>
</dbReference>
<dbReference type="PRINTS" id="PR00722">
    <property type="entry name" value="CHYMOTRYPSIN"/>
</dbReference>
<dbReference type="InterPro" id="IPR036397">
    <property type="entry name" value="RNaseH_sf"/>
</dbReference>
<dbReference type="OrthoDB" id="6514235at2759"/>
<dbReference type="InterPro" id="IPR033116">
    <property type="entry name" value="TRYPSIN_SER"/>
</dbReference>
<dbReference type="CDD" id="cd00190">
    <property type="entry name" value="Tryp_SPc"/>
    <property type="match status" value="1"/>
</dbReference>
<dbReference type="GO" id="GO:0004252">
    <property type="term" value="F:serine-type endopeptidase activity"/>
    <property type="evidence" value="ECO:0007669"/>
    <property type="project" value="InterPro"/>
</dbReference>
<comment type="caution">
    <text evidence="6">The sequence shown here is derived from an EMBL/GenBank/DDBJ whole genome shotgun (WGS) entry which is preliminary data.</text>
</comment>
<dbReference type="InterPro" id="IPR043504">
    <property type="entry name" value="Peptidase_S1_PA_chymotrypsin"/>
</dbReference>
<evidence type="ECO:0000259" key="5">
    <source>
        <dbReference type="PROSITE" id="PS50240"/>
    </source>
</evidence>
<dbReference type="EMBL" id="BGPR01000054">
    <property type="protein sequence ID" value="GBL87525.1"/>
    <property type="molecule type" value="Genomic_DNA"/>
</dbReference>
<evidence type="ECO:0000256" key="2">
    <source>
        <dbReference type="ARBA" id="ARBA00022525"/>
    </source>
</evidence>
<keyword evidence="3" id="KW-1015">Disulfide bond</keyword>
<proteinExistence type="predicted"/>
<dbReference type="InterPro" id="IPR018114">
    <property type="entry name" value="TRYPSIN_HIS"/>
</dbReference>
<dbReference type="AlphaFoldDB" id="A0A4Y2B887"/>
<gene>
    <name evidence="6" type="primary">TRYP_2</name>
    <name evidence="6" type="ORF">AVEN_165143_1</name>
</gene>
<keyword evidence="2" id="KW-0964">Secreted</keyword>
<dbReference type="PROSITE" id="PS50240">
    <property type="entry name" value="TRYPSIN_DOM"/>
    <property type="match status" value="1"/>
</dbReference>
<reference evidence="6 7" key="1">
    <citation type="journal article" date="2019" name="Sci. Rep.">
        <title>Orb-weaving spider Araneus ventricosus genome elucidates the spidroin gene catalogue.</title>
        <authorList>
            <person name="Kono N."/>
            <person name="Nakamura H."/>
            <person name="Ohtoshi R."/>
            <person name="Moran D.A.P."/>
            <person name="Shinohara A."/>
            <person name="Yoshida Y."/>
            <person name="Fujiwara M."/>
            <person name="Mori M."/>
            <person name="Tomita M."/>
            <person name="Arakawa K."/>
        </authorList>
    </citation>
    <scope>NUCLEOTIDE SEQUENCE [LARGE SCALE GENOMIC DNA]</scope>
</reference>
<dbReference type="FunFam" id="2.40.10.10:FF:000047">
    <property type="entry name" value="Trypsin eta"/>
    <property type="match status" value="1"/>
</dbReference>
<evidence type="ECO:0000256" key="3">
    <source>
        <dbReference type="ARBA" id="ARBA00023157"/>
    </source>
</evidence>
<dbReference type="Gene3D" id="3.30.420.10">
    <property type="entry name" value="Ribonuclease H-like superfamily/Ribonuclease H"/>
    <property type="match status" value="1"/>
</dbReference>
<dbReference type="PANTHER" id="PTHR24252">
    <property type="entry name" value="ACROSIN-RELATED"/>
    <property type="match status" value="1"/>
</dbReference>
<dbReference type="InterPro" id="IPR009003">
    <property type="entry name" value="Peptidase_S1_PA"/>
</dbReference>
<evidence type="ECO:0000256" key="4">
    <source>
        <dbReference type="RuleBase" id="RU363034"/>
    </source>
</evidence>